<reference evidence="4" key="2">
    <citation type="journal article" date="2023" name="Plants (Basel)">
        <title>Annotation of the Turnera subulata (Passifloraceae) Draft Genome Reveals the S-Locus Evolved after the Divergence of Turneroideae from Passifloroideae in a Stepwise Manner.</title>
        <authorList>
            <person name="Henning P.M."/>
            <person name="Roalson E.H."/>
            <person name="Mir W."/>
            <person name="McCubbin A.G."/>
            <person name="Shore J.S."/>
        </authorList>
    </citation>
    <scope>NUCLEOTIDE SEQUENCE</scope>
    <source>
        <strain evidence="4">F60SS</strain>
    </source>
</reference>
<feature type="region of interest" description="Disordered" evidence="2">
    <location>
        <begin position="495"/>
        <end position="550"/>
    </location>
</feature>
<feature type="domain" description="RRM" evidence="3">
    <location>
        <begin position="177"/>
        <end position="254"/>
    </location>
</feature>
<feature type="region of interest" description="Disordered" evidence="2">
    <location>
        <begin position="90"/>
        <end position="159"/>
    </location>
</feature>
<dbReference type="AlphaFoldDB" id="A0A9Q0GJG9"/>
<dbReference type="Pfam" id="PF00076">
    <property type="entry name" value="RRM_1"/>
    <property type="match status" value="1"/>
</dbReference>
<feature type="compositionally biased region" description="Polar residues" evidence="2">
    <location>
        <begin position="90"/>
        <end position="106"/>
    </location>
</feature>
<dbReference type="PANTHER" id="PTHR34427:SF5">
    <property type="entry name" value="DUF4283 DOMAIN-CONTAINING PROTEIN"/>
    <property type="match status" value="1"/>
</dbReference>
<organism evidence="4 5">
    <name type="scientific">Turnera subulata</name>
    <dbReference type="NCBI Taxonomy" id="218843"/>
    <lineage>
        <taxon>Eukaryota</taxon>
        <taxon>Viridiplantae</taxon>
        <taxon>Streptophyta</taxon>
        <taxon>Embryophyta</taxon>
        <taxon>Tracheophyta</taxon>
        <taxon>Spermatophyta</taxon>
        <taxon>Magnoliopsida</taxon>
        <taxon>eudicotyledons</taxon>
        <taxon>Gunneridae</taxon>
        <taxon>Pentapetalae</taxon>
        <taxon>rosids</taxon>
        <taxon>fabids</taxon>
        <taxon>Malpighiales</taxon>
        <taxon>Passifloraceae</taxon>
        <taxon>Turnera</taxon>
    </lineage>
</organism>
<dbReference type="InterPro" id="IPR035979">
    <property type="entry name" value="RBD_domain_sf"/>
</dbReference>
<dbReference type="Gene3D" id="3.30.70.330">
    <property type="match status" value="1"/>
</dbReference>
<dbReference type="PANTHER" id="PTHR34427">
    <property type="entry name" value="DUF4283 DOMAIN PROTEIN"/>
    <property type="match status" value="1"/>
</dbReference>
<keyword evidence="5" id="KW-1185">Reference proteome</keyword>
<dbReference type="CDD" id="cd00590">
    <property type="entry name" value="RRM_SF"/>
    <property type="match status" value="1"/>
</dbReference>
<evidence type="ECO:0000313" key="4">
    <source>
        <dbReference type="EMBL" id="KAJ4851067.1"/>
    </source>
</evidence>
<dbReference type="OrthoDB" id="861279at2759"/>
<feature type="compositionally biased region" description="Low complexity" evidence="2">
    <location>
        <begin position="605"/>
        <end position="616"/>
    </location>
</feature>
<evidence type="ECO:0000259" key="3">
    <source>
        <dbReference type="PROSITE" id="PS50102"/>
    </source>
</evidence>
<feature type="compositionally biased region" description="Polar residues" evidence="2">
    <location>
        <begin position="119"/>
        <end position="159"/>
    </location>
</feature>
<name>A0A9Q0GJG9_9ROSI</name>
<keyword evidence="1" id="KW-0694">RNA-binding</keyword>
<feature type="compositionally biased region" description="Low complexity" evidence="2">
    <location>
        <begin position="502"/>
        <end position="514"/>
    </location>
</feature>
<evidence type="ECO:0000256" key="1">
    <source>
        <dbReference type="PROSITE-ProRule" id="PRU00176"/>
    </source>
</evidence>
<dbReference type="EMBL" id="JAKUCV010000141">
    <property type="protein sequence ID" value="KAJ4851067.1"/>
    <property type="molecule type" value="Genomic_DNA"/>
</dbReference>
<dbReference type="PROSITE" id="PS50102">
    <property type="entry name" value="RRM"/>
    <property type="match status" value="1"/>
</dbReference>
<feature type="region of interest" description="Disordered" evidence="2">
    <location>
        <begin position="247"/>
        <end position="275"/>
    </location>
</feature>
<dbReference type="SMART" id="SM00360">
    <property type="entry name" value="RRM"/>
    <property type="match status" value="1"/>
</dbReference>
<proteinExistence type="predicted"/>
<dbReference type="GO" id="GO:0003723">
    <property type="term" value="F:RNA binding"/>
    <property type="evidence" value="ECO:0007669"/>
    <property type="project" value="UniProtKB-UniRule"/>
</dbReference>
<protein>
    <recommendedName>
        <fullName evidence="3">RRM domain-containing protein</fullName>
    </recommendedName>
</protein>
<evidence type="ECO:0000313" key="5">
    <source>
        <dbReference type="Proteomes" id="UP001141552"/>
    </source>
</evidence>
<feature type="region of interest" description="Disordered" evidence="2">
    <location>
        <begin position="601"/>
        <end position="625"/>
    </location>
</feature>
<sequence length="866" mass="94280">MVPKSKRQDTKESTIDLQRRFNTTQSRVLEQRKKEGGKRGPKERHISRAQGQSRTKCSEVSSADRQQGHLDSAAICLWTRRALVSNASRVSNQRYHKGQPSQSLSTLHRPALLPPPPSNLKTTAAATPFPSSSKNNPALNPSKETLPRPSTTQPKPQQFSRWSWKQIQNIINNQKVTNLYIGNLPLQWIVVELHVILSKYGEVIDVYIPSKRAKNGKRFGLVRYRACTDINQLISSINLIQVGNGSLQASPARERPHPHQTPHKSTKFSVPPTLSHQTPYKSFVDITKDRTPSSPKHPNTVPDKASISFSTLPCETDWLSKCALGVLSEPLDRHLVLQIFLEHGHSVIISDFGGDSILFQFLSAFEMSRFIESNHDCATSIFDLLRPWQKTDGPSNRKVWIRAKGIPLHAWSSGFFHSLVSRFGSLIQIALVTEIKSRLDYAFLQVISTVFKPISWEISALIDDSTFQIFIDEISFPPSSPPPLISNNSIHDLPLVKPLPSPNSGQQNPSSVPSPAAPPPGQSSGHGGGAASPSGQKNSDPFNLMPSIENTDQPTKWLACPNIFTSQNKFSAFSCNDTLSRTPSVSNLAAGPTNAATQFPSLCKSSTDSSTPNSLSQCSASPNSSFGLSSPLPVVSFNNSDPPPSLSKPIHPPIIRTQSLPNLYLLGLSCSLKPSTLPGPLSPVTHSPPTAQELPTHILNSITSSPNSPSSLSSLDNSLTPHTHSNIILQNLEFAMKSKRITTRKKAPKAKPTCLASPFPTSNTHPETSACLASPSPTCNPPLETAPNSSSVKISETATNSPSHETPPCPSSSSQPISFCSIEADCTIQIENSLGWDCSSNPEGTRNATVALIEKEGFDWCKSYTI</sequence>
<feature type="region of interest" description="Disordered" evidence="2">
    <location>
        <begin position="742"/>
        <end position="812"/>
    </location>
</feature>
<feature type="compositionally biased region" description="Polar residues" evidence="2">
    <location>
        <begin position="49"/>
        <end position="65"/>
    </location>
</feature>
<dbReference type="SUPFAM" id="SSF54928">
    <property type="entry name" value="RNA-binding domain, RBD"/>
    <property type="match status" value="1"/>
</dbReference>
<dbReference type="Proteomes" id="UP001141552">
    <property type="component" value="Unassembled WGS sequence"/>
</dbReference>
<dbReference type="InterPro" id="IPR000504">
    <property type="entry name" value="RRM_dom"/>
</dbReference>
<accession>A0A9Q0GJG9</accession>
<feature type="region of interest" description="Disordered" evidence="2">
    <location>
        <begin position="1"/>
        <end position="66"/>
    </location>
</feature>
<evidence type="ECO:0000256" key="2">
    <source>
        <dbReference type="SAM" id="MobiDB-lite"/>
    </source>
</evidence>
<feature type="compositionally biased region" description="Polar residues" evidence="2">
    <location>
        <begin position="786"/>
        <end position="804"/>
    </location>
</feature>
<gene>
    <name evidence="4" type="ORF">Tsubulata_009575</name>
</gene>
<reference evidence="4" key="1">
    <citation type="submission" date="2022-02" db="EMBL/GenBank/DDBJ databases">
        <authorList>
            <person name="Henning P.M."/>
            <person name="McCubbin A.G."/>
            <person name="Shore J.S."/>
        </authorList>
    </citation>
    <scope>NUCLEOTIDE SEQUENCE</scope>
    <source>
        <strain evidence="4">F60SS</strain>
        <tissue evidence="4">Leaves</tissue>
    </source>
</reference>
<feature type="compositionally biased region" description="Basic and acidic residues" evidence="2">
    <location>
        <begin position="1"/>
        <end position="19"/>
    </location>
</feature>
<feature type="compositionally biased region" description="Basic and acidic residues" evidence="2">
    <location>
        <begin position="29"/>
        <end position="46"/>
    </location>
</feature>
<dbReference type="InterPro" id="IPR012677">
    <property type="entry name" value="Nucleotide-bd_a/b_plait_sf"/>
</dbReference>
<comment type="caution">
    <text evidence="4">The sequence shown here is derived from an EMBL/GenBank/DDBJ whole genome shotgun (WGS) entry which is preliminary data.</text>
</comment>